<dbReference type="Proteomes" id="UP000694392">
    <property type="component" value="Unplaced"/>
</dbReference>
<evidence type="ECO:0000256" key="2">
    <source>
        <dbReference type="ARBA" id="ARBA00010617"/>
    </source>
</evidence>
<evidence type="ECO:0000313" key="8">
    <source>
        <dbReference type="VGNC" id="VGNC:104308"/>
    </source>
</evidence>
<comment type="subcellular location">
    <subcellularLocation>
        <location evidence="1">Endoplasmic reticulum membrane</location>
        <topology evidence="1">Single-pass membrane protein</topology>
    </subcellularLocation>
</comment>
<sequence length="307" mass="34827">MDFWVTVLCALLASILGGLYFVGAFRKRRPKEPPLDKGFIPWLGYGLDFRKNGAQFLQKMQKKHGDIFTVLIGGYYFTFVTDPHSFGAIVKEARGKLDFTVFAQELVVRVFGYQPTNYDHKLIESSSIKHLKGNGLVVMTQAMMENLQTVMLHGLGSKEENRPWQQDGLFHYSYNIVFRAGYLALFGNEPGEEKAKENDRAHSEDLFGEFRKYDNLFPRLAYAMLPPAEKKEAEQLKRLFWDTLAVKKLYQKNNISGWVSEQDQGLAENGTPEYMRDRFIFLFVGGVSGSDAGRCGGCSGVCEGHQL</sequence>
<keyword evidence="4" id="KW-0479">Metal-binding</keyword>
<dbReference type="PANTHER" id="PTHR24306">
    <property type="match status" value="1"/>
</dbReference>
<reference evidence="6" key="1">
    <citation type="submission" date="2025-08" db="UniProtKB">
        <authorList>
            <consortium name="Ensembl"/>
        </authorList>
    </citation>
    <scope>IDENTIFICATION</scope>
</reference>
<dbReference type="InterPro" id="IPR002403">
    <property type="entry name" value="Cyt_P450_E_grp-IV"/>
</dbReference>
<evidence type="ECO:0000313" key="6">
    <source>
        <dbReference type="Ensembl" id="ENSSPUP00000000968.1"/>
    </source>
</evidence>
<comment type="similarity">
    <text evidence="2">Belongs to the cytochrome P450 family.</text>
</comment>
<dbReference type="GO" id="GO:0020037">
    <property type="term" value="F:heme binding"/>
    <property type="evidence" value="ECO:0007669"/>
    <property type="project" value="InterPro"/>
</dbReference>
<dbReference type="Ensembl" id="ENSSPUT00000001020.1">
    <property type="protein sequence ID" value="ENSSPUP00000000968.1"/>
    <property type="gene ID" value="ENSSPUG00000000754.1"/>
</dbReference>
<dbReference type="GeneTree" id="ENSGT00940000153709"/>
<keyword evidence="7" id="KW-1185">Reference proteome</keyword>
<name>A0A8D0G475_SPHPU</name>
<dbReference type="SUPFAM" id="SSF48264">
    <property type="entry name" value="Cytochrome P450"/>
    <property type="match status" value="1"/>
</dbReference>
<dbReference type="Gene3D" id="1.10.630.10">
    <property type="entry name" value="Cytochrome P450"/>
    <property type="match status" value="1"/>
</dbReference>
<keyword evidence="3" id="KW-0443">Lipid metabolism</keyword>
<evidence type="ECO:0000256" key="4">
    <source>
        <dbReference type="ARBA" id="ARBA00022723"/>
    </source>
</evidence>
<proteinExistence type="inferred from homology"/>
<protein>
    <submittedName>
        <fullName evidence="6">Cytochrome P450 family 8 subfamily B member 1</fullName>
    </submittedName>
</protein>
<keyword evidence="5" id="KW-0408">Iron</keyword>
<dbReference type="AlphaFoldDB" id="A0A8D0G475"/>
<organism evidence="6 7">
    <name type="scientific">Sphenodon punctatus</name>
    <name type="common">Tuatara</name>
    <name type="synonym">Hatteria punctata</name>
    <dbReference type="NCBI Taxonomy" id="8508"/>
    <lineage>
        <taxon>Eukaryota</taxon>
        <taxon>Metazoa</taxon>
        <taxon>Chordata</taxon>
        <taxon>Craniata</taxon>
        <taxon>Vertebrata</taxon>
        <taxon>Euteleostomi</taxon>
        <taxon>Lepidosauria</taxon>
        <taxon>Sphenodontia</taxon>
        <taxon>Sphenodontidae</taxon>
        <taxon>Sphenodon</taxon>
    </lineage>
</organism>
<evidence type="ECO:0000256" key="3">
    <source>
        <dbReference type="ARBA" id="ARBA00022516"/>
    </source>
</evidence>
<dbReference type="GO" id="GO:0005789">
    <property type="term" value="C:endoplasmic reticulum membrane"/>
    <property type="evidence" value="ECO:0007669"/>
    <property type="project" value="UniProtKB-SubCell"/>
</dbReference>
<dbReference type="PANTHER" id="PTHR24306:SF0">
    <property type="entry name" value="7-ALPHA-HYDROXYCHOLEST-4-EN-3-ONE 12-ALPHA-HYDROXYLASE"/>
    <property type="match status" value="1"/>
</dbReference>
<accession>A0A8D0G475</accession>
<dbReference type="GO" id="GO:0005506">
    <property type="term" value="F:iron ion binding"/>
    <property type="evidence" value="ECO:0007669"/>
    <property type="project" value="InterPro"/>
</dbReference>
<dbReference type="GO" id="GO:0008397">
    <property type="term" value="F:sterol 12-alpha-hydroxylase activity"/>
    <property type="evidence" value="ECO:0007669"/>
    <property type="project" value="TreeGrafter"/>
</dbReference>
<gene>
    <name evidence="6 8" type="primary">CYP8B1</name>
</gene>
<keyword evidence="3" id="KW-0444">Lipid biosynthesis</keyword>
<evidence type="ECO:0000256" key="5">
    <source>
        <dbReference type="ARBA" id="ARBA00023004"/>
    </source>
</evidence>
<reference evidence="6" key="2">
    <citation type="submission" date="2025-09" db="UniProtKB">
        <authorList>
            <consortium name="Ensembl"/>
        </authorList>
    </citation>
    <scope>IDENTIFICATION</scope>
</reference>
<dbReference type="VGNC" id="VGNC:104308">
    <property type="gene designation" value="CYP8B1"/>
</dbReference>
<dbReference type="PRINTS" id="PR00465">
    <property type="entry name" value="EP450IV"/>
</dbReference>
<dbReference type="Pfam" id="PF00067">
    <property type="entry name" value="p450"/>
    <property type="match status" value="1"/>
</dbReference>
<dbReference type="InterPro" id="IPR001128">
    <property type="entry name" value="Cyt_P450"/>
</dbReference>
<dbReference type="OMA" id="WSEVNTH"/>
<evidence type="ECO:0000256" key="1">
    <source>
        <dbReference type="ARBA" id="ARBA00004389"/>
    </source>
</evidence>
<dbReference type="InterPro" id="IPR036396">
    <property type="entry name" value="Cyt_P450_sf"/>
</dbReference>
<evidence type="ECO:0000313" key="7">
    <source>
        <dbReference type="Proteomes" id="UP000694392"/>
    </source>
</evidence>